<gene>
    <name evidence="1" type="ORF">CIB95_09055</name>
</gene>
<evidence type="ECO:0000313" key="2">
    <source>
        <dbReference type="Proteomes" id="UP000217083"/>
    </source>
</evidence>
<protein>
    <submittedName>
        <fullName evidence="1">Uncharacterized protein</fullName>
    </submittedName>
</protein>
<dbReference type="Proteomes" id="UP000217083">
    <property type="component" value="Unassembled WGS sequence"/>
</dbReference>
<accession>A0A263BTL8</accession>
<dbReference type="AlphaFoldDB" id="A0A263BTL8"/>
<dbReference type="EMBL" id="NPIA01000004">
    <property type="protein sequence ID" value="OZM56908.1"/>
    <property type="molecule type" value="Genomic_DNA"/>
</dbReference>
<name>A0A263BTL8_9BACI</name>
<keyword evidence="2" id="KW-1185">Reference proteome</keyword>
<dbReference type="RefSeq" id="WP_094924395.1">
    <property type="nucleotide sequence ID" value="NZ_NPIA01000004.1"/>
</dbReference>
<sequence>MTINFEDFVIKTVNNISNFDNENMDCIKQVVKEAIACYKLKSYEEIEETKSGAVKILHIHSMAEENLLSKVVQSAIKGDNTYNVEAVYEGRVVREY</sequence>
<organism evidence="1 2">
    <name type="scientific">Lottiidibacillus patelloidae</name>
    <dbReference type="NCBI Taxonomy" id="2670334"/>
    <lineage>
        <taxon>Bacteria</taxon>
        <taxon>Bacillati</taxon>
        <taxon>Bacillota</taxon>
        <taxon>Bacilli</taxon>
        <taxon>Bacillales</taxon>
        <taxon>Bacillaceae</taxon>
        <taxon>Lottiidibacillus</taxon>
    </lineage>
</organism>
<reference evidence="2" key="1">
    <citation type="submission" date="2017-08" db="EMBL/GenBank/DDBJ databases">
        <authorList>
            <person name="Huang Z."/>
        </authorList>
    </citation>
    <scope>NUCLEOTIDE SEQUENCE [LARGE SCALE GENOMIC DNA]</scope>
    <source>
        <strain evidence="2">SA5d-4</strain>
    </source>
</reference>
<comment type="caution">
    <text evidence="1">The sequence shown here is derived from an EMBL/GenBank/DDBJ whole genome shotgun (WGS) entry which is preliminary data.</text>
</comment>
<dbReference type="InterPro" id="IPR045640">
    <property type="entry name" value="DUF6407"/>
</dbReference>
<dbReference type="Pfam" id="PF19945">
    <property type="entry name" value="DUF6407"/>
    <property type="match status" value="1"/>
</dbReference>
<proteinExistence type="predicted"/>
<evidence type="ECO:0000313" key="1">
    <source>
        <dbReference type="EMBL" id="OZM56908.1"/>
    </source>
</evidence>
<reference evidence="1 2" key="2">
    <citation type="submission" date="2017-09" db="EMBL/GenBank/DDBJ databases">
        <title>Bacillus patelloidae sp. nov., isolated from the intestinal tract of a marine limpet.</title>
        <authorList>
            <person name="Liu R."/>
            <person name="Dong C."/>
            <person name="Shao Z."/>
        </authorList>
    </citation>
    <scope>NUCLEOTIDE SEQUENCE [LARGE SCALE GENOMIC DNA]</scope>
    <source>
        <strain evidence="1 2">SA5d-4</strain>
    </source>
</reference>